<dbReference type="OrthoDB" id="3900342at2759"/>
<dbReference type="Pfam" id="PF13520">
    <property type="entry name" value="AA_permease_2"/>
    <property type="match status" value="1"/>
</dbReference>
<feature type="transmembrane region" description="Helical" evidence="7">
    <location>
        <begin position="154"/>
        <end position="177"/>
    </location>
</feature>
<evidence type="ECO:0000256" key="3">
    <source>
        <dbReference type="ARBA" id="ARBA00022692"/>
    </source>
</evidence>
<evidence type="ECO:0000313" key="8">
    <source>
        <dbReference type="EMBL" id="RSH79125.1"/>
    </source>
</evidence>
<dbReference type="AlphaFoldDB" id="A0A427XJP4"/>
<feature type="transmembrane region" description="Helical" evidence="7">
    <location>
        <begin position="281"/>
        <end position="302"/>
    </location>
</feature>
<keyword evidence="3 7" id="KW-0812">Transmembrane</keyword>
<organism evidence="8 9">
    <name type="scientific">Apiotrichum porosum</name>
    <dbReference type="NCBI Taxonomy" id="105984"/>
    <lineage>
        <taxon>Eukaryota</taxon>
        <taxon>Fungi</taxon>
        <taxon>Dikarya</taxon>
        <taxon>Basidiomycota</taxon>
        <taxon>Agaricomycotina</taxon>
        <taxon>Tremellomycetes</taxon>
        <taxon>Trichosporonales</taxon>
        <taxon>Trichosporonaceae</taxon>
        <taxon>Apiotrichum</taxon>
    </lineage>
</organism>
<evidence type="ECO:0000256" key="2">
    <source>
        <dbReference type="ARBA" id="ARBA00022448"/>
    </source>
</evidence>
<dbReference type="PIRSF" id="PIRSF006060">
    <property type="entry name" value="AA_transporter"/>
    <property type="match status" value="1"/>
</dbReference>
<dbReference type="GeneID" id="39585706"/>
<keyword evidence="2" id="KW-0813">Transport</keyword>
<evidence type="ECO:0000256" key="5">
    <source>
        <dbReference type="ARBA" id="ARBA00023136"/>
    </source>
</evidence>
<accession>A0A427XJP4</accession>
<dbReference type="RefSeq" id="XP_028474272.1">
    <property type="nucleotide sequence ID" value="XM_028616965.1"/>
</dbReference>
<sequence length="532" mass="57031">MVDYSDPIQLVEHGAHGVPPVSADDARLNELGYVSEFKREMSAAGIVTISFTAIGILTGMSSAFQSGLFAGGPLGLFWGWNVCSFFMFLIALSMAEICSAFPTAGGLYYWTCRMRPDAKWLGFYTGNIYAWAMVFTGTSGLLSSALYLASALEVAGYTLTRVEIAAMAWGFCILAGLVNSGGSKLVGRIAAFASWWTLGGTVVLVVTLLVKAPHKNEAHFVFFDYEDYTGWGNRGFVVILGFLQAVYALEGAETSAQVAEEAKNAEWLAPLGIASSIAGSWLVGLVYLIALLFSLQSITSIVNTSYSLPIAQLFYDAAGKHLSILCIVVILVAQASAAMTAWTASSRLFFALARDRAFPFKGVFMAKNRYDVPYAGIWLSVFIGCVICACYIGSTVAFGAILSSAAISVLLAYGMPILCRTLWPNSLDGQHGPFRLGRFSWAINVLSLIFIVVMSVFFVLPTSMPVTALNMNYAVVAIGGLILLVSLQWLVWGRKVYHGIVHTYVPGSESEGSTGSGSKPGTVAADTDEKNS</sequence>
<evidence type="ECO:0000256" key="1">
    <source>
        <dbReference type="ARBA" id="ARBA00004141"/>
    </source>
</evidence>
<feature type="compositionally biased region" description="Low complexity" evidence="6">
    <location>
        <begin position="507"/>
        <end position="522"/>
    </location>
</feature>
<dbReference type="GO" id="GO:0006865">
    <property type="term" value="P:amino acid transport"/>
    <property type="evidence" value="ECO:0007669"/>
    <property type="project" value="InterPro"/>
</dbReference>
<dbReference type="PROSITE" id="PS00218">
    <property type="entry name" value="AMINO_ACID_PERMEASE_1"/>
    <property type="match status" value="1"/>
</dbReference>
<keyword evidence="5 7" id="KW-0472">Membrane</keyword>
<reference evidence="8 9" key="1">
    <citation type="submission" date="2018-11" db="EMBL/GenBank/DDBJ databases">
        <title>Genome sequence of Apiotrichum porosum DSM 27194.</title>
        <authorList>
            <person name="Aliyu H."/>
            <person name="Gorte O."/>
            <person name="Ochsenreither K."/>
        </authorList>
    </citation>
    <scope>NUCLEOTIDE SEQUENCE [LARGE SCALE GENOMIC DNA]</scope>
    <source>
        <strain evidence="8 9">DSM 27194</strain>
    </source>
</reference>
<feature type="transmembrane region" description="Helical" evidence="7">
    <location>
        <begin position="472"/>
        <end position="492"/>
    </location>
</feature>
<dbReference type="InterPro" id="IPR004840">
    <property type="entry name" value="Amino_acid_permease_CS"/>
</dbReference>
<dbReference type="Proteomes" id="UP000279236">
    <property type="component" value="Unassembled WGS sequence"/>
</dbReference>
<feature type="transmembrane region" description="Helical" evidence="7">
    <location>
        <begin position="189"/>
        <end position="210"/>
    </location>
</feature>
<comment type="subcellular location">
    <subcellularLocation>
        <location evidence="1">Membrane</location>
        <topology evidence="1">Multi-pass membrane protein</topology>
    </subcellularLocation>
</comment>
<evidence type="ECO:0008006" key="10">
    <source>
        <dbReference type="Google" id="ProtNLM"/>
    </source>
</evidence>
<feature type="transmembrane region" description="Helical" evidence="7">
    <location>
        <begin position="374"/>
        <end position="394"/>
    </location>
</feature>
<dbReference type="PANTHER" id="PTHR45649:SF26">
    <property type="entry name" value="OS04G0435100 PROTEIN"/>
    <property type="match status" value="1"/>
</dbReference>
<feature type="transmembrane region" description="Helical" evidence="7">
    <location>
        <begin position="439"/>
        <end position="460"/>
    </location>
</feature>
<gene>
    <name evidence="8" type="ORF">EHS24_001163</name>
</gene>
<feature type="transmembrane region" description="Helical" evidence="7">
    <location>
        <begin position="322"/>
        <end position="353"/>
    </location>
</feature>
<evidence type="ECO:0000256" key="7">
    <source>
        <dbReference type="SAM" id="Phobius"/>
    </source>
</evidence>
<evidence type="ECO:0000313" key="9">
    <source>
        <dbReference type="Proteomes" id="UP000279236"/>
    </source>
</evidence>
<keyword evidence="4 7" id="KW-1133">Transmembrane helix</keyword>
<dbReference type="InterPro" id="IPR002293">
    <property type="entry name" value="AA/rel_permease1"/>
</dbReference>
<dbReference type="Gene3D" id="1.20.1740.10">
    <property type="entry name" value="Amino acid/polyamine transporter I"/>
    <property type="match status" value="1"/>
</dbReference>
<keyword evidence="9" id="KW-1185">Reference proteome</keyword>
<feature type="transmembrane region" description="Helical" evidence="7">
    <location>
        <begin position="400"/>
        <end position="419"/>
    </location>
</feature>
<feature type="transmembrane region" description="Helical" evidence="7">
    <location>
        <begin position="43"/>
        <end position="64"/>
    </location>
</feature>
<dbReference type="PANTHER" id="PTHR45649">
    <property type="entry name" value="AMINO-ACID PERMEASE BAT1"/>
    <property type="match status" value="1"/>
</dbReference>
<feature type="transmembrane region" description="Helical" evidence="7">
    <location>
        <begin position="84"/>
        <end position="108"/>
    </location>
</feature>
<proteinExistence type="predicted"/>
<dbReference type="GO" id="GO:0022857">
    <property type="term" value="F:transmembrane transporter activity"/>
    <property type="evidence" value="ECO:0007669"/>
    <property type="project" value="InterPro"/>
</dbReference>
<dbReference type="EMBL" id="RSCE01000010">
    <property type="protein sequence ID" value="RSH79125.1"/>
    <property type="molecule type" value="Genomic_DNA"/>
</dbReference>
<evidence type="ECO:0000256" key="4">
    <source>
        <dbReference type="ARBA" id="ARBA00022989"/>
    </source>
</evidence>
<comment type="caution">
    <text evidence="8">The sequence shown here is derived from an EMBL/GenBank/DDBJ whole genome shotgun (WGS) entry which is preliminary data.</text>
</comment>
<feature type="transmembrane region" description="Helical" evidence="7">
    <location>
        <begin position="128"/>
        <end position="148"/>
    </location>
</feature>
<evidence type="ECO:0000256" key="6">
    <source>
        <dbReference type="SAM" id="MobiDB-lite"/>
    </source>
</evidence>
<dbReference type="STRING" id="105984.A0A427XJP4"/>
<feature type="region of interest" description="Disordered" evidence="6">
    <location>
        <begin position="507"/>
        <end position="532"/>
    </location>
</feature>
<dbReference type="GO" id="GO:0016020">
    <property type="term" value="C:membrane"/>
    <property type="evidence" value="ECO:0007669"/>
    <property type="project" value="UniProtKB-SubCell"/>
</dbReference>
<protein>
    <recommendedName>
        <fullName evidence="10">GABA-specific high-affinity permease</fullName>
    </recommendedName>
</protein>
<name>A0A427XJP4_9TREE</name>